<evidence type="ECO:0000313" key="2">
    <source>
        <dbReference type="EMBL" id="TFY65839.1"/>
    </source>
</evidence>
<accession>A0A4Y9YXI2</accession>
<name>A0A4Y9YXI2_9AGAM</name>
<feature type="domain" description="F-box" evidence="1">
    <location>
        <begin position="78"/>
        <end position="144"/>
    </location>
</feature>
<sequence>MNRLGLSPFGIIDLVNGMHSSEAWSSLASSRLVSVDKVSSSSDPQSISHARKVLEHEISDALGVITSVKTLRNSLLPIHRLPPDILFKIFHVIATQDSTYREVKTASGKKESRYCAPLDVYKLTHVCRHWKDVALQFPLLWTNIPLHKAKWASEFLRRSQGAPLSLSLETSSTDLSPAVLATLSETQRLQHLSLKGPVNVALQRLSTPAPVLESFTVHFTPIYHYGYDNTEPIIEPDIFAQDAPKLRRIVARGVGFPWNSPILNNLTHLEVHNDSAKSSSPSDRRKPRQRPSVVGFFDALRRMPNLTTLILHNSIPTFPAGTAVLPGAEATVRLPSVTYLSLGGPLLDCALIAQQLSVHADASLAYECYMDNRAWSTYDLAVKDIAKWSSRPYLSLSWEHARSDRSYSETESVISSEIETLFRVIPIDTVRVLAGSLDSHLLSPDSWHETWGRATAVEKVHVSGTEELESFLEAWTKPISDDTPDQYLFPRLKKLAIDTANFRDEDSEIDHKDLMMGIKDRKHLGLPLDEVSIRYCRIDKNQVQALSKKKVAKVVWDGDIYGLWEPEPSDHSSY</sequence>
<dbReference type="Pfam" id="PF12937">
    <property type="entry name" value="F-box-like"/>
    <property type="match status" value="1"/>
</dbReference>
<dbReference type="InterPro" id="IPR001810">
    <property type="entry name" value="F-box_dom"/>
</dbReference>
<keyword evidence="3" id="KW-1185">Reference proteome</keyword>
<protein>
    <recommendedName>
        <fullName evidence="1">F-box domain-containing protein</fullName>
    </recommendedName>
</protein>
<dbReference type="AlphaFoldDB" id="A0A4Y9YXI2"/>
<proteinExistence type="predicted"/>
<comment type="caution">
    <text evidence="2">The sequence shown here is derived from an EMBL/GenBank/DDBJ whole genome shotgun (WGS) entry which is preliminary data.</text>
</comment>
<evidence type="ECO:0000313" key="3">
    <source>
        <dbReference type="Proteomes" id="UP000298327"/>
    </source>
</evidence>
<gene>
    <name evidence="2" type="ORF">EVG20_g5253</name>
</gene>
<organism evidence="2 3">
    <name type="scientific">Dentipellis fragilis</name>
    <dbReference type="NCBI Taxonomy" id="205917"/>
    <lineage>
        <taxon>Eukaryota</taxon>
        <taxon>Fungi</taxon>
        <taxon>Dikarya</taxon>
        <taxon>Basidiomycota</taxon>
        <taxon>Agaricomycotina</taxon>
        <taxon>Agaricomycetes</taxon>
        <taxon>Russulales</taxon>
        <taxon>Hericiaceae</taxon>
        <taxon>Dentipellis</taxon>
    </lineage>
</organism>
<evidence type="ECO:0000259" key="1">
    <source>
        <dbReference type="Pfam" id="PF12937"/>
    </source>
</evidence>
<dbReference type="OrthoDB" id="3156934at2759"/>
<reference evidence="2 3" key="1">
    <citation type="submission" date="2019-02" db="EMBL/GenBank/DDBJ databases">
        <title>Genome sequencing of the rare red list fungi Dentipellis fragilis.</title>
        <authorList>
            <person name="Buettner E."/>
            <person name="Kellner H."/>
        </authorList>
    </citation>
    <scope>NUCLEOTIDE SEQUENCE [LARGE SCALE GENOMIC DNA]</scope>
    <source>
        <strain evidence="2 3">DSM 105465</strain>
    </source>
</reference>
<dbReference type="STRING" id="205917.A0A4Y9YXI2"/>
<dbReference type="Gene3D" id="1.20.1280.50">
    <property type="match status" value="1"/>
</dbReference>
<dbReference type="Proteomes" id="UP000298327">
    <property type="component" value="Unassembled WGS sequence"/>
</dbReference>
<dbReference type="EMBL" id="SEOQ01000303">
    <property type="protein sequence ID" value="TFY65839.1"/>
    <property type="molecule type" value="Genomic_DNA"/>
</dbReference>